<reference evidence="2" key="1">
    <citation type="journal article" date="2021" name="Nat. Commun.">
        <title>Genomic analyses provide insights into spinach domestication and the genetic basis of agronomic traits.</title>
        <authorList>
            <person name="Cai X."/>
            <person name="Sun X."/>
            <person name="Xu C."/>
            <person name="Sun H."/>
            <person name="Wang X."/>
            <person name="Ge C."/>
            <person name="Zhang Z."/>
            <person name="Wang Q."/>
            <person name="Fei Z."/>
            <person name="Jiao C."/>
            <person name="Wang Q."/>
        </authorList>
    </citation>
    <scope>NUCLEOTIDE SEQUENCE [LARGE SCALE GENOMIC DNA]</scope>
    <source>
        <strain evidence="2">cv. Varoflay</strain>
    </source>
</reference>
<feature type="compositionally biased region" description="Low complexity" evidence="1">
    <location>
        <begin position="316"/>
        <end position="325"/>
    </location>
</feature>
<protein>
    <submittedName>
        <fullName evidence="3">U-box domain-containing protein 35</fullName>
    </submittedName>
</protein>
<gene>
    <name evidence="3" type="primary">LOC110800323</name>
</gene>
<proteinExistence type="predicted"/>
<reference evidence="3" key="2">
    <citation type="submission" date="2025-08" db="UniProtKB">
        <authorList>
            <consortium name="RefSeq"/>
        </authorList>
    </citation>
    <scope>IDENTIFICATION</scope>
    <source>
        <tissue evidence="3">Leaf</tissue>
    </source>
</reference>
<evidence type="ECO:0000313" key="3">
    <source>
        <dbReference type="RefSeq" id="XP_021861326.1"/>
    </source>
</evidence>
<keyword evidence="2" id="KW-1185">Reference proteome</keyword>
<dbReference type="GeneID" id="110800323"/>
<dbReference type="Proteomes" id="UP000813463">
    <property type="component" value="Chromosome 5"/>
</dbReference>
<feature type="region of interest" description="Disordered" evidence="1">
    <location>
        <begin position="1"/>
        <end position="21"/>
    </location>
</feature>
<dbReference type="Gene3D" id="3.40.50.620">
    <property type="entry name" value="HUPs"/>
    <property type="match status" value="1"/>
</dbReference>
<dbReference type="SUPFAM" id="SSF52402">
    <property type="entry name" value="Adenine nucleotide alpha hydrolases-like"/>
    <property type="match status" value="1"/>
</dbReference>
<feature type="region of interest" description="Disordered" evidence="1">
    <location>
        <begin position="80"/>
        <end position="109"/>
    </location>
</feature>
<dbReference type="OrthoDB" id="1654852at2759"/>
<feature type="region of interest" description="Disordered" evidence="1">
    <location>
        <begin position="35"/>
        <end position="56"/>
    </location>
</feature>
<dbReference type="KEGG" id="soe:110800323"/>
<sequence>MEITELPSPGGSPTPSNDNIHNATASAEYHHYTRLDSRSNNNNNDGTSPAVSAVADDNDYFGGVSEIVEIMEEEEEFLIASSSSSQHNNKSKSFTGKSRGHQLTPISEGGITTNTTSLFSIDIHNNNNNNNNSGRSSDDVVYVAVGKSDSSSEALVWTLKHSVHPGTSLVYLIHIFPDLKFIPSPFGGGVVPKTQVSPDLVERYLAEDTRKRRELLTKYVDICTSHRVQVETILIESDSVANAIVELISVLNIRQLIVGISKSNLRKLKAGKGSATVADQLRRSATDEGCELTIVCQGKKMNPSEYYRSTEDNLHSRSNSDASSSGGDPQIDKQQPPMSYNSFACCFKG</sequence>
<dbReference type="PANTHER" id="PTHR47382">
    <property type="entry name" value="U-BOX DOMAIN-CONTAINING PROTEIN 52-LIKE"/>
    <property type="match status" value="1"/>
</dbReference>
<feature type="region of interest" description="Disordered" evidence="1">
    <location>
        <begin position="306"/>
        <end position="339"/>
    </location>
</feature>
<feature type="compositionally biased region" description="Polar residues" evidence="1">
    <location>
        <begin position="11"/>
        <end position="21"/>
    </location>
</feature>
<evidence type="ECO:0000256" key="1">
    <source>
        <dbReference type="SAM" id="MobiDB-lite"/>
    </source>
</evidence>
<organism evidence="2 3">
    <name type="scientific">Spinacia oleracea</name>
    <name type="common">Spinach</name>
    <dbReference type="NCBI Taxonomy" id="3562"/>
    <lineage>
        <taxon>Eukaryota</taxon>
        <taxon>Viridiplantae</taxon>
        <taxon>Streptophyta</taxon>
        <taxon>Embryophyta</taxon>
        <taxon>Tracheophyta</taxon>
        <taxon>Spermatophyta</taxon>
        <taxon>Magnoliopsida</taxon>
        <taxon>eudicotyledons</taxon>
        <taxon>Gunneridae</taxon>
        <taxon>Pentapetalae</taxon>
        <taxon>Caryophyllales</taxon>
        <taxon>Chenopodiaceae</taxon>
        <taxon>Chenopodioideae</taxon>
        <taxon>Anserineae</taxon>
        <taxon>Spinacia</taxon>
    </lineage>
</organism>
<dbReference type="CDD" id="cd01989">
    <property type="entry name" value="USP_STK_Ubox_N"/>
    <property type="match status" value="1"/>
</dbReference>
<dbReference type="AlphaFoldDB" id="A0A9R0K7D6"/>
<dbReference type="PANTHER" id="PTHR47382:SF3">
    <property type="entry name" value="ADENINE NUCLEOTIDE ALPHA HYDROLASES-LIKE SUPERFAMILY PROTEIN"/>
    <property type="match status" value="1"/>
</dbReference>
<feature type="compositionally biased region" description="Low complexity" evidence="1">
    <location>
        <begin position="80"/>
        <end position="93"/>
    </location>
</feature>
<dbReference type="InterPro" id="IPR014729">
    <property type="entry name" value="Rossmann-like_a/b/a_fold"/>
</dbReference>
<accession>A0A9R0K7D6</accession>
<name>A0A9R0K7D6_SPIOL</name>
<evidence type="ECO:0000313" key="2">
    <source>
        <dbReference type="Proteomes" id="UP000813463"/>
    </source>
</evidence>
<dbReference type="RefSeq" id="XP_021861326.1">
    <property type="nucleotide sequence ID" value="XM_022005634.2"/>
</dbReference>